<dbReference type="AlphaFoldDB" id="A0A2K9DCF4"/>
<reference evidence="3 4" key="1">
    <citation type="submission" date="2017-12" db="EMBL/GenBank/DDBJ databases">
        <title>Isolation and characterization of estrogens degradatiion strain Microbacterium hominis SJTG1.</title>
        <authorList>
            <person name="Xiong W."/>
            <person name="Yin C."/>
            <person name="Zheng D."/>
            <person name="Liang R."/>
        </authorList>
    </citation>
    <scope>NUCLEOTIDE SEQUENCE [LARGE SCALE GENOMIC DNA]</scope>
    <source>
        <strain evidence="3 4">SJTG1</strain>
    </source>
</reference>
<feature type="compositionally biased region" description="Basic and acidic residues" evidence="1">
    <location>
        <begin position="41"/>
        <end position="50"/>
    </location>
</feature>
<keyword evidence="2" id="KW-0812">Transmembrane</keyword>
<protein>
    <recommendedName>
        <fullName evidence="5">Cytochrome oxidase subunit II transmembrane region profile domain-containing protein</fullName>
    </recommendedName>
</protein>
<sequence length="79" mass="8661">MDSYWTAVAWSLLPTVVVLGLFVFVLRSILRMDRTERRVYTEVENEERAKRGLPPVGAGEEARVAASPTAATADAPPTT</sequence>
<name>A0A2K9DCF4_9MICO</name>
<feature type="region of interest" description="Disordered" evidence="1">
    <location>
        <begin position="41"/>
        <end position="79"/>
    </location>
</feature>
<dbReference type="RefSeq" id="WP_101307289.1">
    <property type="nucleotide sequence ID" value="NZ_CP025299.1"/>
</dbReference>
<dbReference type="KEGG" id="mhos:CXR34_15990"/>
<keyword evidence="2" id="KW-0472">Membrane</keyword>
<evidence type="ECO:0000313" key="3">
    <source>
        <dbReference type="EMBL" id="AUG31270.1"/>
    </source>
</evidence>
<proteinExistence type="predicted"/>
<accession>A0A2K9DCF4</accession>
<feature type="transmembrane region" description="Helical" evidence="2">
    <location>
        <begin position="12"/>
        <end position="30"/>
    </location>
</feature>
<organism evidence="3 4">
    <name type="scientific">Microbacterium hominis</name>
    <dbReference type="NCBI Taxonomy" id="162426"/>
    <lineage>
        <taxon>Bacteria</taxon>
        <taxon>Bacillati</taxon>
        <taxon>Actinomycetota</taxon>
        <taxon>Actinomycetes</taxon>
        <taxon>Micrococcales</taxon>
        <taxon>Microbacteriaceae</taxon>
        <taxon>Microbacterium</taxon>
    </lineage>
</organism>
<gene>
    <name evidence="3" type="ORF">CXR34_15990</name>
</gene>
<feature type="compositionally biased region" description="Low complexity" evidence="1">
    <location>
        <begin position="65"/>
        <end position="79"/>
    </location>
</feature>
<dbReference type="EMBL" id="CP025299">
    <property type="protein sequence ID" value="AUG31270.1"/>
    <property type="molecule type" value="Genomic_DNA"/>
</dbReference>
<dbReference type="Proteomes" id="UP000233276">
    <property type="component" value="Chromosome"/>
</dbReference>
<keyword evidence="2" id="KW-1133">Transmembrane helix</keyword>
<evidence type="ECO:0008006" key="5">
    <source>
        <dbReference type="Google" id="ProtNLM"/>
    </source>
</evidence>
<evidence type="ECO:0000256" key="2">
    <source>
        <dbReference type="SAM" id="Phobius"/>
    </source>
</evidence>
<evidence type="ECO:0000256" key="1">
    <source>
        <dbReference type="SAM" id="MobiDB-lite"/>
    </source>
</evidence>
<evidence type="ECO:0000313" key="4">
    <source>
        <dbReference type="Proteomes" id="UP000233276"/>
    </source>
</evidence>